<dbReference type="PANTHER" id="PTHR34138">
    <property type="entry name" value="CELL SHAPE-DETERMINING PROTEIN MREC"/>
    <property type="match status" value="1"/>
</dbReference>
<dbReference type="GO" id="GO:0008360">
    <property type="term" value="P:regulation of cell shape"/>
    <property type="evidence" value="ECO:0007669"/>
    <property type="project" value="UniProtKB-KW"/>
</dbReference>
<dbReference type="InterPro" id="IPR042175">
    <property type="entry name" value="Cell/Rod_MreC_2"/>
</dbReference>
<comment type="similarity">
    <text evidence="1 5">Belongs to the MreC family.</text>
</comment>
<sequence length="293" mass="33100">MPSFFSNKKLIVLLVSIIVLVALIGYSLSDRERLTWPERFLHDSVGWVQSIVMRPAHLVAGFFEEVSELRHLYEENQTLKARLEEYAQISVERNVLKEENESLREILDLEESLSDYRMRNAVVTFRSPDRWNEAIGINIGSQHGVEDDMAVVSSNGYLIGKIQRVSEFSSRVQLLTDTDRTNRVSARIDGDDKAGPVGFIEGYDDETGLLVMRKLEMDAEIEPGQLVSTSGLGTVYPRGIIIGEVERVEPDEYGLTQNAYIRPYADLLSLDYVIVIERLSTAMDPELIEEGGL</sequence>
<feature type="coiled-coil region" evidence="6">
    <location>
        <begin position="69"/>
        <end position="113"/>
    </location>
</feature>
<dbReference type="Gene3D" id="1.20.5.490">
    <property type="entry name" value="Single helix bin"/>
    <property type="match status" value="1"/>
</dbReference>
<accession>A0A0M0KHC5</accession>
<dbReference type="PIRSF" id="PIRSF038471">
    <property type="entry name" value="MreC"/>
    <property type="match status" value="1"/>
</dbReference>
<evidence type="ECO:0000256" key="1">
    <source>
        <dbReference type="ARBA" id="ARBA00009369"/>
    </source>
</evidence>
<reference evidence="8" key="1">
    <citation type="submission" date="2015-08" db="EMBL/GenBank/DDBJ databases">
        <title>Complete DNA Sequence of Pseudomonas syringae pv. actinidiae, the Causal Agent of Kiwifruit Canker Disease.</title>
        <authorList>
            <person name="Rikkerink E.H.A."/>
            <person name="Fineran P.C."/>
        </authorList>
    </citation>
    <scope>NUCLEOTIDE SEQUENCE</scope>
    <source>
        <strain evidence="8">DSM 13666</strain>
    </source>
</reference>
<dbReference type="Gene3D" id="2.40.10.350">
    <property type="entry name" value="Rod shape-determining protein MreC, domain 2"/>
    <property type="match status" value="1"/>
</dbReference>
<dbReference type="Pfam" id="PF04085">
    <property type="entry name" value="MreC"/>
    <property type="match status" value="1"/>
</dbReference>
<evidence type="ECO:0000259" key="7">
    <source>
        <dbReference type="Pfam" id="PF04085"/>
    </source>
</evidence>
<organism evidence="8">
    <name type="scientific">Halalkalibacterium halodurans</name>
    <name type="common">Bacillus halodurans</name>
    <dbReference type="NCBI Taxonomy" id="86665"/>
    <lineage>
        <taxon>Bacteria</taxon>
        <taxon>Bacillati</taxon>
        <taxon>Bacillota</taxon>
        <taxon>Bacilli</taxon>
        <taxon>Bacillales</taxon>
        <taxon>Bacillaceae</taxon>
        <taxon>Halalkalibacterium (ex Joshi et al. 2022)</taxon>
    </lineage>
</organism>
<proteinExistence type="inferred from homology"/>
<evidence type="ECO:0000256" key="6">
    <source>
        <dbReference type="SAM" id="Coils"/>
    </source>
</evidence>
<name>A0A0M0KHC5_ALKHA</name>
<dbReference type="NCBIfam" id="TIGR00219">
    <property type="entry name" value="mreC"/>
    <property type="match status" value="1"/>
</dbReference>
<dbReference type="PATRIC" id="fig|136160.3.peg.1193"/>
<evidence type="ECO:0000313" key="8">
    <source>
        <dbReference type="EMBL" id="KOO38221.1"/>
    </source>
</evidence>
<dbReference type="GO" id="GO:0005886">
    <property type="term" value="C:plasma membrane"/>
    <property type="evidence" value="ECO:0007669"/>
    <property type="project" value="TreeGrafter"/>
</dbReference>
<evidence type="ECO:0000256" key="5">
    <source>
        <dbReference type="PIRNR" id="PIRNR038471"/>
    </source>
</evidence>
<dbReference type="Gene3D" id="2.40.10.340">
    <property type="entry name" value="Rod shape-determining protein MreC, domain 1"/>
    <property type="match status" value="1"/>
</dbReference>
<dbReference type="InterPro" id="IPR042177">
    <property type="entry name" value="Cell/Rod_1"/>
</dbReference>
<dbReference type="InterPro" id="IPR055342">
    <property type="entry name" value="MreC_beta-barrel_core"/>
</dbReference>
<evidence type="ECO:0000256" key="3">
    <source>
        <dbReference type="ARBA" id="ARBA00022960"/>
    </source>
</evidence>
<dbReference type="AlphaFoldDB" id="A0A0M0KHC5"/>
<comment type="caution">
    <text evidence="8">The sequence shown here is derived from an EMBL/GenBank/DDBJ whole genome shotgun (WGS) entry which is preliminary data.</text>
</comment>
<dbReference type="OMA" id="RDMTVLN"/>
<comment type="function">
    <text evidence="5">Involved in formation and maintenance of cell shape.</text>
</comment>
<dbReference type="GeneID" id="87598552"/>
<keyword evidence="6" id="KW-0175">Coiled coil</keyword>
<feature type="domain" description="Rod shape-determining protein MreC beta-barrel core" evidence="7">
    <location>
        <begin position="123"/>
        <end position="277"/>
    </location>
</feature>
<protein>
    <recommendedName>
        <fullName evidence="2 5">Cell shape-determining protein MreC</fullName>
    </recommendedName>
    <alternativeName>
        <fullName evidence="4 5">Cell shape protein MreC</fullName>
    </alternativeName>
</protein>
<dbReference type="RefSeq" id="WP_010899174.1">
    <property type="nucleotide sequence ID" value="NZ_CP040441.1"/>
</dbReference>
<evidence type="ECO:0000256" key="2">
    <source>
        <dbReference type="ARBA" id="ARBA00013855"/>
    </source>
</evidence>
<dbReference type="InterPro" id="IPR007221">
    <property type="entry name" value="MreC"/>
</dbReference>
<dbReference type="PANTHER" id="PTHR34138:SF1">
    <property type="entry name" value="CELL SHAPE-DETERMINING PROTEIN MREC"/>
    <property type="match status" value="1"/>
</dbReference>
<dbReference type="EMBL" id="LILD01000001">
    <property type="protein sequence ID" value="KOO38221.1"/>
    <property type="molecule type" value="Genomic_DNA"/>
</dbReference>
<evidence type="ECO:0000256" key="4">
    <source>
        <dbReference type="ARBA" id="ARBA00032089"/>
    </source>
</evidence>
<keyword evidence="3 5" id="KW-0133">Cell shape</keyword>
<gene>
    <name evidence="8" type="ORF">AMD02_04605</name>
</gene>